<name>A0A852VHN8_9BACT</name>
<dbReference type="AlphaFoldDB" id="A0A852VHN8"/>
<comment type="caution">
    <text evidence="1">The sequence shown here is derived from an EMBL/GenBank/DDBJ whole genome shotgun (WGS) entry which is preliminary data.</text>
</comment>
<dbReference type="EMBL" id="JACCCU010000001">
    <property type="protein sequence ID" value="NYF89715.1"/>
    <property type="molecule type" value="Genomic_DNA"/>
</dbReference>
<dbReference type="Proteomes" id="UP000564385">
    <property type="component" value="Unassembled WGS sequence"/>
</dbReference>
<sequence length="197" mass="20152">MEETDIQRFEDFVEVVVMAGGGGEAFAATGLADVLGLAGDCLRGDVAAVAVGVDRRDGLLVELGEEDVGDGVVDGVGRGLEQVGETDVEMAFAQADGGVERGEAAEANVEWGDGGAWTEFAVLLLEDGYEGGGGGGLGFCGAGLAKGGRTNRDCGWWGWKVVEESGRGRREELQELAQGGGAGMLRGGQGFVLVLVL</sequence>
<organism evidence="1 2">
    <name type="scientific">Tunturiibacter lichenicola</name>
    <dbReference type="NCBI Taxonomy" id="2051959"/>
    <lineage>
        <taxon>Bacteria</taxon>
        <taxon>Pseudomonadati</taxon>
        <taxon>Acidobacteriota</taxon>
        <taxon>Terriglobia</taxon>
        <taxon>Terriglobales</taxon>
        <taxon>Acidobacteriaceae</taxon>
        <taxon>Tunturiibacter</taxon>
    </lineage>
</organism>
<protein>
    <submittedName>
        <fullName evidence="1">Uncharacterized protein</fullName>
    </submittedName>
</protein>
<gene>
    <name evidence="1" type="ORF">HDF08_001782</name>
</gene>
<reference evidence="1 2" key="1">
    <citation type="submission" date="2020-07" db="EMBL/GenBank/DDBJ databases">
        <title>Genomic Encyclopedia of Type Strains, Phase IV (KMG-V): Genome sequencing to study the core and pangenomes of soil and plant-associated prokaryotes.</title>
        <authorList>
            <person name="Whitman W."/>
        </authorList>
    </citation>
    <scope>NUCLEOTIDE SEQUENCE [LARGE SCALE GENOMIC DNA]</scope>
    <source>
        <strain evidence="1 2">M8UP22</strain>
    </source>
</reference>
<evidence type="ECO:0000313" key="1">
    <source>
        <dbReference type="EMBL" id="NYF89715.1"/>
    </source>
</evidence>
<evidence type="ECO:0000313" key="2">
    <source>
        <dbReference type="Proteomes" id="UP000564385"/>
    </source>
</evidence>
<proteinExistence type="predicted"/>
<accession>A0A852VHN8</accession>